<accession>W1WER2</accession>
<protein>
    <submittedName>
        <fullName evidence="1">Uncharacterized protein</fullName>
    </submittedName>
</protein>
<sequence length="30" mass="3473">ELIHGNVKENNLILPVELIERDSVALFIRK</sequence>
<name>W1WER2_9ZZZZ</name>
<dbReference type="EMBL" id="AZMM01019027">
    <property type="protein sequence ID" value="ETJ15630.1"/>
    <property type="molecule type" value="Genomic_DNA"/>
</dbReference>
<evidence type="ECO:0000313" key="1">
    <source>
        <dbReference type="EMBL" id="ETJ15630.1"/>
    </source>
</evidence>
<feature type="non-terminal residue" evidence="1">
    <location>
        <position position="1"/>
    </location>
</feature>
<comment type="caution">
    <text evidence="1">The sequence shown here is derived from an EMBL/GenBank/DDBJ whole genome shotgun (WGS) entry which is preliminary data.</text>
</comment>
<dbReference type="AlphaFoldDB" id="W1WER2"/>
<proteinExistence type="predicted"/>
<reference evidence="1" key="1">
    <citation type="submission" date="2013-12" db="EMBL/GenBank/DDBJ databases">
        <title>A Varibaculum cambriense genome reconstructed from a premature infant gut community with otherwise low bacterial novelty that shifts toward anaerobic metabolism during the third week of life.</title>
        <authorList>
            <person name="Brown C.T."/>
            <person name="Sharon I."/>
            <person name="Thomas B.C."/>
            <person name="Castelle C.J."/>
            <person name="Morowitz M.J."/>
            <person name="Banfield J.F."/>
        </authorList>
    </citation>
    <scope>NUCLEOTIDE SEQUENCE</scope>
</reference>
<gene>
    <name evidence="1" type="ORF">Q604_UNBc4C00246G0002</name>
</gene>
<organism evidence="1">
    <name type="scientific">human gut metagenome</name>
    <dbReference type="NCBI Taxonomy" id="408170"/>
    <lineage>
        <taxon>unclassified sequences</taxon>
        <taxon>metagenomes</taxon>
        <taxon>organismal metagenomes</taxon>
    </lineage>
</organism>